<feature type="region of interest" description="Disordered" evidence="4">
    <location>
        <begin position="304"/>
        <end position="330"/>
    </location>
</feature>
<feature type="compositionally biased region" description="Basic and acidic residues" evidence="4">
    <location>
        <begin position="1"/>
        <end position="11"/>
    </location>
</feature>
<feature type="compositionally biased region" description="Basic and acidic residues" evidence="4">
    <location>
        <begin position="307"/>
        <end position="317"/>
    </location>
</feature>
<accession>A0A843WXL3</accession>
<dbReference type="Pfam" id="PF24756">
    <property type="entry name" value="THD_CWZF3-5-7"/>
    <property type="match status" value="1"/>
</dbReference>
<feature type="compositionally biased region" description="Polar residues" evidence="4">
    <location>
        <begin position="979"/>
        <end position="988"/>
    </location>
</feature>
<dbReference type="OrthoDB" id="757982at2759"/>
<feature type="region of interest" description="Disordered" evidence="4">
    <location>
        <begin position="1"/>
        <end position="28"/>
    </location>
</feature>
<feature type="compositionally biased region" description="Basic and acidic residues" evidence="4">
    <location>
        <begin position="1017"/>
        <end position="1034"/>
    </location>
</feature>
<name>A0A843WXL3_COLES</name>
<dbReference type="Proteomes" id="UP000652761">
    <property type="component" value="Unassembled WGS sequence"/>
</dbReference>
<evidence type="ECO:0000256" key="1">
    <source>
        <dbReference type="ARBA" id="ARBA00022723"/>
    </source>
</evidence>
<feature type="compositionally biased region" description="Polar residues" evidence="4">
    <location>
        <begin position="1512"/>
        <end position="1532"/>
    </location>
</feature>
<dbReference type="Gene3D" id="3.30.40.100">
    <property type="match status" value="1"/>
</dbReference>
<dbReference type="InterPro" id="IPR055300">
    <property type="entry name" value="CWZF3/5/7"/>
</dbReference>
<feature type="region of interest" description="Disordered" evidence="4">
    <location>
        <begin position="1435"/>
        <end position="1498"/>
    </location>
</feature>
<dbReference type="InterPro" id="IPR011124">
    <property type="entry name" value="Znf_CW"/>
</dbReference>
<feature type="compositionally biased region" description="Basic and acidic residues" evidence="4">
    <location>
        <begin position="860"/>
        <end position="889"/>
    </location>
</feature>
<dbReference type="GO" id="GO:0008270">
    <property type="term" value="F:zinc ion binding"/>
    <property type="evidence" value="ECO:0007669"/>
    <property type="project" value="UniProtKB-KW"/>
</dbReference>
<keyword evidence="7" id="KW-1185">Reference proteome</keyword>
<evidence type="ECO:0000313" key="7">
    <source>
        <dbReference type="Proteomes" id="UP000652761"/>
    </source>
</evidence>
<feature type="compositionally biased region" description="Low complexity" evidence="4">
    <location>
        <begin position="1121"/>
        <end position="1131"/>
    </location>
</feature>
<evidence type="ECO:0000256" key="2">
    <source>
        <dbReference type="ARBA" id="ARBA00022771"/>
    </source>
</evidence>
<evidence type="ECO:0000259" key="5">
    <source>
        <dbReference type="PROSITE" id="PS51050"/>
    </source>
</evidence>
<comment type="caution">
    <text evidence="6">The sequence shown here is derived from an EMBL/GenBank/DDBJ whole genome shotgun (WGS) entry which is preliminary data.</text>
</comment>
<organism evidence="6 7">
    <name type="scientific">Colocasia esculenta</name>
    <name type="common">Wild taro</name>
    <name type="synonym">Arum esculentum</name>
    <dbReference type="NCBI Taxonomy" id="4460"/>
    <lineage>
        <taxon>Eukaryota</taxon>
        <taxon>Viridiplantae</taxon>
        <taxon>Streptophyta</taxon>
        <taxon>Embryophyta</taxon>
        <taxon>Tracheophyta</taxon>
        <taxon>Spermatophyta</taxon>
        <taxon>Magnoliopsida</taxon>
        <taxon>Liliopsida</taxon>
        <taxon>Araceae</taxon>
        <taxon>Aroideae</taxon>
        <taxon>Colocasieae</taxon>
        <taxon>Colocasia</taxon>
    </lineage>
</organism>
<evidence type="ECO:0000313" key="6">
    <source>
        <dbReference type="EMBL" id="MQM09205.1"/>
    </source>
</evidence>
<gene>
    <name evidence="6" type="ORF">Taro_042073</name>
</gene>
<feature type="region of interest" description="Disordered" evidence="4">
    <location>
        <begin position="637"/>
        <end position="660"/>
    </location>
</feature>
<dbReference type="InterPro" id="IPR056406">
    <property type="entry name" value="THD_CWZF3/5/7"/>
</dbReference>
<dbReference type="PANTHER" id="PTHR46524">
    <property type="entry name" value="CW-TYPE ZINC FINGER"/>
    <property type="match status" value="1"/>
</dbReference>
<feature type="region of interest" description="Disordered" evidence="4">
    <location>
        <begin position="1096"/>
        <end position="1145"/>
    </location>
</feature>
<proteinExistence type="predicted"/>
<dbReference type="PROSITE" id="PS51050">
    <property type="entry name" value="ZF_CW"/>
    <property type="match status" value="1"/>
</dbReference>
<feature type="region of interest" description="Disordered" evidence="4">
    <location>
        <begin position="540"/>
        <end position="560"/>
    </location>
</feature>
<feature type="domain" description="CW-type" evidence="5">
    <location>
        <begin position="657"/>
        <end position="710"/>
    </location>
</feature>
<feature type="region of interest" description="Disordered" evidence="4">
    <location>
        <begin position="722"/>
        <end position="741"/>
    </location>
</feature>
<feature type="compositionally biased region" description="Low complexity" evidence="4">
    <location>
        <begin position="645"/>
        <end position="656"/>
    </location>
</feature>
<dbReference type="PANTHER" id="PTHR46524:SF7">
    <property type="entry name" value="CW-TYPE ZINC FINGER"/>
    <property type="match status" value="1"/>
</dbReference>
<evidence type="ECO:0000256" key="4">
    <source>
        <dbReference type="SAM" id="MobiDB-lite"/>
    </source>
</evidence>
<feature type="compositionally biased region" description="Polar residues" evidence="4">
    <location>
        <begin position="318"/>
        <end position="330"/>
    </location>
</feature>
<dbReference type="Pfam" id="PF07496">
    <property type="entry name" value="zf-CW"/>
    <property type="match status" value="1"/>
</dbReference>
<protein>
    <recommendedName>
        <fullName evidence="5">CW-type domain-containing protein</fullName>
    </recommendedName>
</protein>
<feature type="region of interest" description="Disordered" evidence="4">
    <location>
        <begin position="1512"/>
        <end position="1544"/>
    </location>
</feature>
<dbReference type="EMBL" id="NMUH01004315">
    <property type="protein sequence ID" value="MQM09205.1"/>
    <property type="molecule type" value="Genomic_DNA"/>
</dbReference>
<feature type="compositionally biased region" description="Polar residues" evidence="4">
    <location>
        <begin position="722"/>
        <end position="732"/>
    </location>
</feature>
<keyword evidence="2" id="KW-0863">Zinc-finger</keyword>
<evidence type="ECO:0000256" key="3">
    <source>
        <dbReference type="ARBA" id="ARBA00022833"/>
    </source>
</evidence>
<feature type="compositionally biased region" description="Low complexity" evidence="4">
    <location>
        <begin position="1096"/>
        <end position="1108"/>
    </location>
</feature>
<keyword evidence="1" id="KW-0479">Metal-binding</keyword>
<feature type="region of interest" description="Disordered" evidence="4">
    <location>
        <begin position="211"/>
        <end position="231"/>
    </location>
</feature>
<reference evidence="6" key="1">
    <citation type="submission" date="2017-07" db="EMBL/GenBank/DDBJ databases">
        <title>Taro Niue Genome Assembly and Annotation.</title>
        <authorList>
            <person name="Atibalentja N."/>
            <person name="Keating K."/>
            <person name="Fields C.J."/>
        </authorList>
    </citation>
    <scope>NUCLEOTIDE SEQUENCE</scope>
    <source>
        <strain evidence="6">Niue_2</strain>
        <tissue evidence="6">Leaf</tissue>
    </source>
</reference>
<feature type="region of interest" description="Disordered" evidence="4">
    <location>
        <begin position="948"/>
        <end position="1034"/>
    </location>
</feature>
<feature type="region of interest" description="Disordered" evidence="4">
    <location>
        <begin position="799"/>
        <end position="889"/>
    </location>
</feature>
<keyword evidence="3" id="KW-0862">Zinc</keyword>
<feature type="compositionally biased region" description="Basic and acidic residues" evidence="4">
    <location>
        <begin position="960"/>
        <end position="969"/>
    </location>
</feature>
<feature type="compositionally biased region" description="Polar residues" evidence="4">
    <location>
        <begin position="799"/>
        <end position="814"/>
    </location>
</feature>
<sequence length="1760" mass="193976">MLSVGNREDARSGVAFGSDCRGGGGMEENEVEEGEAWSGQEDGTIVDPNIALSYIDEKIQDILGHFQKDFEGGVSAENLGSKFGGYGSFLPTYPRSPDRVSNHNNNPVSTYDPSAEGAHHRPALPVSAPVTAKNNYVAVAPQVDDAKRNETCAGSPYFGESIPQYDMISKLSKSNAPKIPKVRIKVGPDSALPRCNAAIYSDMGLVCSPSSSLEDSPTASGSSLDTRDSDGQSPLSVLKIMTCFPIPGGSVLSPLSNRLLQLIENEKPYLRDCKLGTLSTDIDAHDITKTETLPASNGQILMGKKAKTTEKSTRSSKFENLNSNADTENGTDVQMPIAKMLAFDDRDTPIRSNSRDAGDKTERQLFEVEMKAGGVTKEGNKNLGKDKEFSWDLSAEEPWEGMPSLDTGMFDAVENNCFHLKGKRKSESYSNDKVLEKGKLSNHKGIPFDLHNKGRGGSEQTCGVLNPVTDISKGRKDAMPAEDIKLKDPRKSALHEREGERMLQAGHHSSGTKRKTKRCNDVRYTDNLKENRTVAFSVSSKEKKRSFYSSRDHSESKQNAIRSLESSRILSVEFNSLGEAKDETAEYGSCLMSRDRAKDSTIGNEKNASSFVENVKDKLSDAEKPLMSEALRKGLYISPSNTNGSAPDAAPAPSSDPSDRENWVLCDRCQKWRLLPYWIHPDQLPHKWLCTMLNWLPGMNKCNFSEDETASALQALYQASVPENQSTTNGPSSEVAPETDSTVVQNVDHNHISSLGMTSSCEKKRNTLKDASCQVMRHCHSAKKNKHVSIKSRRLCQSQVESNASSEPSFQPVNKSAGLSAGKVDERQKKKHKREEQCSSEGDFFGQRNQPSKSKRKRGSEKDGLRTSKRLKMEEACNGDEDWHSDHDLTKSVPVLDDGTLSKMSQVTVRSVLGYNDDSSFKDSKCNSKDLSGSQSKPRAFIKVSLTGNRNGHYSTSYKENYEKKDSSTNKRKVKEQQEQVPPQTTVGSGVIMNDGANVKEEISGGSSRKEKKPRISKADEREPFKTPMDGKVKENNQGVKVLLSTRKACSLYGMEKEKESLENGQRGNQRDSVESEMNVDFLELKKDLSYVQTSITATSSSSKVSGSPKARSNFQEARGSPVESVSSSPSRIPNVNKFGSEKDTIRRDDPLDANLSVFRGSKKCWDGEIVGQIDQSATIRGDKSSSVTFEQNLGAYSIMKLELMDPAKGAPHYLHREAPLLAVGKAKDGSHFKTSRNFRDDSLAPVFEDINLGDDIQDKNCGHDPDKQKSCYNFSFGQQKSCKGSSLRTKEKHRSCISDVGKQEKHRSFKFNVGKNKVSDVDKCQVKACDSFSEKEDTCPIKNGDNFRNDADMDSLSLCIRHEDLGNGRFKDVVSDKEKKVSLGKCPSEYRRNDKLNFGVKDNLDSVFLAKRHRDPNSKINEVGTISTKKIMSLHDTPQKTMTREDKRLSGCLNPDQTQKLELTERSRSHSLPQPGDKLPEAQDPQTVLPNAKAGRSVSSVDVMIGDASKVQQQPKVDSQNGAHQSSSVHTITKKHDIPSPMKRDGNHLAASVVLKEATDLKHTANRLKKAGLEHESTDLYFQAALKFLHVASLLESSRAESDKHAESTQSMSMYSQTARLCGFCAHEYEKQKEMAAAAALAYKCMEVAYMKVVFSRYSSASKDCHELQTALHMVPSSNRSCCPGESPSSSASDIENANQSMADKAGPLKSINSPQMAGSHVIAAHHRPTFGRLLNFVSCIVHAIALLGQWRVEFDLVR</sequence>
<feature type="compositionally biased region" description="Basic and acidic residues" evidence="4">
    <location>
        <begin position="472"/>
        <end position="501"/>
    </location>
</feature>
<feature type="compositionally biased region" description="Polar residues" evidence="4">
    <location>
        <begin position="211"/>
        <end position="224"/>
    </location>
</feature>
<feature type="compositionally biased region" description="Polar residues" evidence="4">
    <location>
        <begin position="948"/>
        <end position="959"/>
    </location>
</feature>
<feature type="region of interest" description="Disordered" evidence="4">
    <location>
        <begin position="451"/>
        <end position="517"/>
    </location>
</feature>
<feature type="compositionally biased region" description="Basic and acidic residues" evidence="4">
    <location>
        <begin position="1535"/>
        <end position="1544"/>
    </location>
</feature>